<dbReference type="GO" id="GO:0005524">
    <property type="term" value="F:ATP binding"/>
    <property type="evidence" value="ECO:0007669"/>
    <property type="project" value="InterPro"/>
</dbReference>
<feature type="region of interest" description="Disordered" evidence="3">
    <location>
        <begin position="1"/>
        <end position="120"/>
    </location>
</feature>
<dbReference type="PANTHER" id="PTHR13902">
    <property type="entry name" value="SERINE/THREONINE-PROTEIN KINASE WNK WITH NO LYSINE -RELATED"/>
    <property type="match status" value="1"/>
</dbReference>
<proteinExistence type="predicted"/>
<dbReference type="InterPro" id="IPR011009">
    <property type="entry name" value="Kinase-like_dom_sf"/>
</dbReference>
<dbReference type="SUPFAM" id="SSF56112">
    <property type="entry name" value="Protein kinase-like (PK-like)"/>
    <property type="match status" value="1"/>
</dbReference>
<feature type="domain" description="Protein kinase" evidence="4">
    <location>
        <begin position="145"/>
        <end position="244"/>
    </location>
</feature>
<comment type="subcellular location">
    <subcellularLocation>
        <location evidence="1">Cytoplasm</location>
    </subcellularLocation>
</comment>
<feature type="compositionally biased region" description="Polar residues" evidence="3">
    <location>
        <begin position="43"/>
        <end position="52"/>
    </location>
</feature>
<dbReference type="FunFam" id="3.30.200.20:FF:001054">
    <property type="entry name" value="Serine/threonine-protein kinase WNK1"/>
    <property type="match status" value="1"/>
</dbReference>
<dbReference type="Gene3D" id="3.30.200.20">
    <property type="entry name" value="Phosphorylase Kinase, domain 1"/>
    <property type="match status" value="1"/>
</dbReference>
<evidence type="ECO:0000313" key="6">
    <source>
        <dbReference type="Proteomes" id="UP001174909"/>
    </source>
</evidence>
<reference evidence="5" key="1">
    <citation type="submission" date="2023-03" db="EMBL/GenBank/DDBJ databases">
        <authorList>
            <person name="Steffen K."/>
            <person name="Cardenas P."/>
        </authorList>
    </citation>
    <scope>NUCLEOTIDE SEQUENCE</scope>
</reference>
<dbReference type="GO" id="GO:0006884">
    <property type="term" value="P:cell volume homeostasis"/>
    <property type="evidence" value="ECO:0007669"/>
    <property type="project" value="UniProtKB-ARBA"/>
</dbReference>
<feature type="compositionally biased region" description="Gly residues" evidence="3">
    <location>
        <begin position="12"/>
        <end position="21"/>
    </location>
</feature>
<name>A0AA35W5C4_GEOBA</name>
<protein>
    <submittedName>
        <fullName evidence="5">Serine/threonine-protein kinase WNK3</fullName>
    </submittedName>
</protein>
<evidence type="ECO:0000259" key="4">
    <source>
        <dbReference type="PROSITE" id="PS50011"/>
    </source>
</evidence>
<dbReference type="AlphaFoldDB" id="A0AA35W5C4"/>
<keyword evidence="5" id="KW-0418">Kinase</keyword>
<gene>
    <name evidence="5" type="ORF">GBAR_LOCUS5974</name>
</gene>
<evidence type="ECO:0000313" key="5">
    <source>
        <dbReference type="EMBL" id="CAI8008768.1"/>
    </source>
</evidence>
<accession>A0AA35W5C4</accession>
<organism evidence="5 6">
    <name type="scientific">Geodia barretti</name>
    <name type="common">Barrett's horny sponge</name>
    <dbReference type="NCBI Taxonomy" id="519541"/>
    <lineage>
        <taxon>Eukaryota</taxon>
        <taxon>Metazoa</taxon>
        <taxon>Porifera</taxon>
        <taxon>Demospongiae</taxon>
        <taxon>Heteroscleromorpha</taxon>
        <taxon>Tetractinellida</taxon>
        <taxon>Astrophorina</taxon>
        <taxon>Geodiidae</taxon>
        <taxon>Geodia</taxon>
    </lineage>
</organism>
<dbReference type="InterPro" id="IPR000719">
    <property type="entry name" value="Prot_kinase_dom"/>
</dbReference>
<dbReference type="GO" id="GO:0004672">
    <property type="term" value="F:protein kinase activity"/>
    <property type="evidence" value="ECO:0007669"/>
    <property type="project" value="InterPro"/>
</dbReference>
<keyword evidence="2" id="KW-0963">Cytoplasm</keyword>
<dbReference type="Pfam" id="PF00069">
    <property type="entry name" value="Pkinase"/>
    <property type="match status" value="1"/>
</dbReference>
<keyword evidence="5" id="KW-0808">Transferase</keyword>
<dbReference type="PROSITE" id="PS50011">
    <property type="entry name" value="PROTEIN_KINASE_DOM"/>
    <property type="match status" value="1"/>
</dbReference>
<keyword evidence="6" id="KW-1185">Reference proteome</keyword>
<evidence type="ECO:0000256" key="3">
    <source>
        <dbReference type="SAM" id="MobiDB-lite"/>
    </source>
</evidence>
<dbReference type="InterPro" id="IPR050588">
    <property type="entry name" value="WNK_Ser-Thr_kinase"/>
</dbReference>
<dbReference type="EMBL" id="CASHTH010000891">
    <property type="protein sequence ID" value="CAI8008768.1"/>
    <property type="molecule type" value="Genomic_DNA"/>
</dbReference>
<dbReference type="Proteomes" id="UP001174909">
    <property type="component" value="Unassembled WGS sequence"/>
</dbReference>
<sequence>MAESEETVAVGSKGGGGGGGEDSPCLTRQQPQPPVKEDLKSTGLHSESTSGLGTRHNDDEVLTNGIGTGVQFESGTVPSESGMAGKLSVMGEGQERSFSRQNSDRGGGDGGKMGPFDGQVEEKPQDAAEEPLMMPLAVSPNGRFNKFDIEIGRGSFKTVYKGLDTETGVAVAWCELQENRYNKAEQARFKEEVAILKTLQHPNILRLYDSWEIGGKVGGGGSEKREKKVLVLITELMTSGTLKT</sequence>
<feature type="compositionally biased region" description="Basic and acidic residues" evidence="3">
    <location>
        <begin position="93"/>
        <end position="107"/>
    </location>
</feature>
<comment type="caution">
    <text evidence="5">The sequence shown here is derived from an EMBL/GenBank/DDBJ whole genome shotgun (WGS) entry which is preliminary data.</text>
</comment>
<evidence type="ECO:0000256" key="1">
    <source>
        <dbReference type="ARBA" id="ARBA00004496"/>
    </source>
</evidence>
<dbReference type="GO" id="GO:0005737">
    <property type="term" value="C:cytoplasm"/>
    <property type="evidence" value="ECO:0007669"/>
    <property type="project" value="UniProtKB-SubCell"/>
</dbReference>
<evidence type="ECO:0000256" key="2">
    <source>
        <dbReference type="ARBA" id="ARBA00022490"/>
    </source>
</evidence>